<keyword evidence="2" id="KW-0496">Mitochondrion</keyword>
<feature type="transmembrane region" description="Helical" evidence="1">
    <location>
        <begin position="147"/>
        <end position="168"/>
    </location>
</feature>
<keyword evidence="1" id="KW-0812">Transmembrane</keyword>
<protein>
    <submittedName>
        <fullName evidence="2">NADH dehydrogenase subunit 6</fullName>
    </submittedName>
</protein>
<dbReference type="EMBL" id="MG923516">
    <property type="protein sequence ID" value="AZL93513.1"/>
    <property type="molecule type" value="Genomic_DNA"/>
</dbReference>
<geneLocation type="mitochondrion" evidence="2"/>
<feature type="transmembrane region" description="Helical" evidence="1">
    <location>
        <begin position="32"/>
        <end position="51"/>
    </location>
</feature>
<dbReference type="AlphaFoldDB" id="A0A3S8V1H6"/>
<organism evidence="2">
    <name type="scientific">Torymus sp. ZJUH_2016035</name>
    <dbReference type="NCBI Taxonomy" id="2491172"/>
    <lineage>
        <taxon>Eukaryota</taxon>
        <taxon>Metazoa</taxon>
        <taxon>Ecdysozoa</taxon>
        <taxon>Arthropoda</taxon>
        <taxon>Hexapoda</taxon>
        <taxon>Insecta</taxon>
        <taxon>Pterygota</taxon>
        <taxon>Neoptera</taxon>
        <taxon>Endopterygota</taxon>
        <taxon>Hymenoptera</taxon>
        <taxon>Apocrita</taxon>
        <taxon>Proctotrupomorpha</taxon>
        <taxon>Chalcidoidea</taxon>
        <taxon>Torymidae</taxon>
        <taxon>Toryminae</taxon>
        <taxon>Torymus</taxon>
    </lineage>
</organism>
<keyword evidence="1" id="KW-1133">Transmembrane helix</keyword>
<feature type="transmembrane region" description="Helical" evidence="1">
    <location>
        <begin position="90"/>
        <end position="112"/>
    </location>
</feature>
<evidence type="ECO:0000313" key="2">
    <source>
        <dbReference type="EMBL" id="AZL93513.1"/>
    </source>
</evidence>
<name>A0A3S8V1H6_9HYME</name>
<reference evidence="2" key="1">
    <citation type="journal article" date="2018" name="Mol. Phylogenet. Evol.">
        <title>Mitochondrial phylogenomics of the Hymenoptera.</title>
        <authorList>
            <person name="Tang P."/>
            <person name="Zhu J.C."/>
            <person name="Zheng B.Y."/>
            <person name="Wei S.J."/>
            <person name="Sharkey M."/>
            <person name="Chen X.X."/>
            <person name="Vogler A.P."/>
        </authorList>
    </citation>
    <scope>NUCLEOTIDE SEQUENCE</scope>
</reference>
<keyword evidence="1" id="KW-0472">Membrane</keyword>
<feature type="transmembrane region" description="Helical" evidence="1">
    <location>
        <begin position="6"/>
        <end position="25"/>
    </location>
</feature>
<evidence type="ECO:0000256" key="1">
    <source>
        <dbReference type="SAM" id="Phobius"/>
    </source>
</evidence>
<proteinExistence type="predicted"/>
<accession>A0A3S8V1H6</accession>
<feature type="transmembrane region" description="Helical" evidence="1">
    <location>
        <begin position="57"/>
        <end position="78"/>
    </location>
</feature>
<sequence>MMKLINMIIISLTLIIPSIISIMSNNKFMHPMLMGIIMFITTMISSINLSLNFKNHWFSFLTFLILIGGMMILFLYFISFNNNMKMNMKWMFLMSIPLKSIFMFIFMFSIYLNFNKIMWIYNINDIKMSSFENKFNLNFMYLEKKNMPSMIAMLYLLLTLSMIVKLCINKKIKIRKINYEKI</sequence>
<gene>
    <name evidence="2" type="primary">nad6</name>
</gene>